<dbReference type="PANTHER" id="PTHR31739:SF25">
    <property type="entry name" value="(E,E)-GERANYLLINALOOL SYNTHASE"/>
    <property type="match status" value="1"/>
</dbReference>
<comment type="similarity">
    <text evidence="1">Belongs to the terpene synthase family.</text>
</comment>
<dbReference type="EMBL" id="JAQJZL010000002">
    <property type="protein sequence ID" value="KAJ6052849.1"/>
    <property type="molecule type" value="Genomic_DNA"/>
</dbReference>
<dbReference type="AlphaFoldDB" id="A0AAD6IMH6"/>
<proteinExistence type="inferred from homology"/>
<dbReference type="Gene3D" id="1.50.10.160">
    <property type="match status" value="1"/>
</dbReference>
<dbReference type="Gene3D" id="1.50.10.20">
    <property type="match status" value="1"/>
</dbReference>
<dbReference type="GO" id="GO:0000287">
    <property type="term" value="F:magnesium ion binding"/>
    <property type="evidence" value="ECO:0007669"/>
    <property type="project" value="TreeGrafter"/>
</dbReference>
<reference evidence="2" key="1">
    <citation type="journal article" date="2023" name="IMA Fungus">
        <title>Comparative genomic study of the Penicillium genus elucidates a diverse pangenome and 15 lateral gene transfer events.</title>
        <authorList>
            <person name="Petersen C."/>
            <person name="Sorensen T."/>
            <person name="Nielsen M.R."/>
            <person name="Sondergaard T.E."/>
            <person name="Sorensen J.L."/>
            <person name="Fitzpatrick D.A."/>
            <person name="Frisvad J.C."/>
            <person name="Nielsen K.L."/>
        </authorList>
    </citation>
    <scope>NUCLEOTIDE SEQUENCE</scope>
    <source>
        <strain evidence="2">IBT 15450</strain>
    </source>
</reference>
<accession>A0AAD6IMH6</accession>
<dbReference type="SUPFAM" id="SSF48239">
    <property type="entry name" value="Terpenoid cyclases/Protein prenyltransferases"/>
    <property type="match status" value="2"/>
</dbReference>
<evidence type="ECO:0000256" key="1">
    <source>
        <dbReference type="ARBA" id="ARBA00006333"/>
    </source>
</evidence>
<protein>
    <submittedName>
        <fullName evidence="2">Uncharacterized protein</fullName>
    </submittedName>
</protein>
<keyword evidence="3" id="KW-1185">Reference proteome</keyword>
<evidence type="ECO:0000313" key="2">
    <source>
        <dbReference type="EMBL" id="KAJ6052849.1"/>
    </source>
</evidence>
<evidence type="ECO:0000313" key="3">
    <source>
        <dbReference type="Proteomes" id="UP001219568"/>
    </source>
</evidence>
<dbReference type="GO" id="GO:0016102">
    <property type="term" value="P:diterpenoid biosynthetic process"/>
    <property type="evidence" value="ECO:0007669"/>
    <property type="project" value="TreeGrafter"/>
</dbReference>
<sequence length="586" mass="65578">MAVSMSTTQDLTRRAKKLVHRIATAVETDHGFSSMAYSIYDTAWVSMIIKKGGKGPSWLFTECFDFLLEKQRGNGEWSSFSTTDSTRTPSASILIPDTIIHTLAGLLALCVHSQNRDCINGTLPYNLSSRISRAKESVNAQLQKWNVSETTHFGFQLLIPVLLQRLKDEQGISFTFPGEEELLFMFNDARQMDVEWLYTEKCSVPLLCYEGFLGKIDFARIGHQISAEGLGAMPASTAAYLLYAPVWSNECEEYLRNVVYNGSGQGTGGVASIFPLTTFESSWVRFHFDSLLSTQSNNFKVLTTLLENGFSTHELGKDNVDTIIRFLSKQLDLNGGRVGATTMWVPDADDTGRALTALYLHGDNPNLDSLISNHEVDTYFQTFFGRIPNEVPSISVNSNVLNALLSSPDPPKQQINKCVKYLCDSWRNDTVPGDHWNTSEYYAILHMTFSLVKLRIANSQDIIYTESNVVEIVDSTLSKCREYTLKTQNKDGSWGKRHSSEESAYAVLILANLVKLGGKTKDQRNICLSIESGKRYLEQWKGPDPSDLVWTGKVWLADLFIQEAYVLSALRIDISPFAVSGRKSKL</sequence>
<name>A0AAD6IMH6_PENCN</name>
<reference evidence="2" key="2">
    <citation type="submission" date="2023-01" db="EMBL/GenBank/DDBJ databases">
        <authorList>
            <person name="Petersen C."/>
        </authorList>
    </citation>
    <scope>NUCLEOTIDE SEQUENCE</scope>
    <source>
        <strain evidence="2">IBT 15450</strain>
    </source>
</reference>
<dbReference type="PANTHER" id="PTHR31739">
    <property type="entry name" value="ENT-COPALYL DIPHOSPHATE SYNTHASE, CHLOROPLASTIC"/>
    <property type="match status" value="1"/>
</dbReference>
<dbReference type="InterPro" id="IPR050148">
    <property type="entry name" value="Terpene_synthase-like"/>
</dbReference>
<dbReference type="GO" id="GO:0010333">
    <property type="term" value="F:terpene synthase activity"/>
    <property type="evidence" value="ECO:0007669"/>
    <property type="project" value="InterPro"/>
</dbReference>
<comment type="caution">
    <text evidence="2">The sequence shown here is derived from an EMBL/GenBank/DDBJ whole genome shotgun (WGS) entry which is preliminary data.</text>
</comment>
<organism evidence="2 3">
    <name type="scientific">Penicillium canescens</name>
    <dbReference type="NCBI Taxonomy" id="5083"/>
    <lineage>
        <taxon>Eukaryota</taxon>
        <taxon>Fungi</taxon>
        <taxon>Dikarya</taxon>
        <taxon>Ascomycota</taxon>
        <taxon>Pezizomycotina</taxon>
        <taxon>Eurotiomycetes</taxon>
        <taxon>Eurotiomycetidae</taxon>
        <taxon>Eurotiales</taxon>
        <taxon>Aspergillaceae</taxon>
        <taxon>Penicillium</taxon>
    </lineage>
</organism>
<dbReference type="Proteomes" id="UP001219568">
    <property type="component" value="Unassembled WGS sequence"/>
</dbReference>
<gene>
    <name evidence="2" type="ORF">N7460_003383</name>
</gene>
<dbReference type="InterPro" id="IPR008930">
    <property type="entry name" value="Terpenoid_cyclase/PrenylTrfase"/>
</dbReference>